<dbReference type="GO" id="GO:0009055">
    <property type="term" value="F:electron transfer activity"/>
    <property type="evidence" value="ECO:0007669"/>
    <property type="project" value="InterPro"/>
</dbReference>
<evidence type="ECO:0000256" key="2">
    <source>
        <dbReference type="ARBA" id="ARBA00004651"/>
    </source>
</evidence>
<protein>
    <submittedName>
        <fullName evidence="15">Cytochrome b561</fullName>
    </submittedName>
</protein>
<evidence type="ECO:0000256" key="5">
    <source>
        <dbReference type="ARBA" id="ARBA00022617"/>
    </source>
</evidence>
<feature type="domain" description="Cytochrome b561 bacterial/Ni-hydrogenase" evidence="14">
    <location>
        <begin position="4"/>
        <end position="171"/>
    </location>
</feature>
<evidence type="ECO:0000256" key="6">
    <source>
        <dbReference type="ARBA" id="ARBA00022692"/>
    </source>
</evidence>
<evidence type="ECO:0000259" key="14">
    <source>
        <dbReference type="Pfam" id="PF01292"/>
    </source>
</evidence>
<evidence type="ECO:0000313" key="16">
    <source>
        <dbReference type="Proteomes" id="UP000198606"/>
    </source>
</evidence>
<dbReference type="PANTHER" id="PTHR30529:SF7">
    <property type="entry name" value="CYTOCHROME B561 BACTERIAL_NI-HYDROGENASE DOMAIN-CONTAINING PROTEIN"/>
    <property type="match status" value="1"/>
</dbReference>
<keyword evidence="10" id="KW-0408">Iron</keyword>
<evidence type="ECO:0000256" key="4">
    <source>
        <dbReference type="ARBA" id="ARBA00022475"/>
    </source>
</evidence>
<dbReference type="STRING" id="29435.SAMN05216588_1306"/>
<evidence type="ECO:0000256" key="11">
    <source>
        <dbReference type="ARBA" id="ARBA00023136"/>
    </source>
</evidence>
<feature type="transmembrane region" description="Helical" evidence="13">
    <location>
        <begin position="90"/>
        <end position="107"/>
    </location>
</feature>
<gene>
    <name evidence="15" type="ORF">SAMN05216588_1306</name>
</gene>
<dbReference type="InterPro" id="IPR016174">
    <property type="entry name" value="Di-haem_cyt_TM"/>
</dbReference>
<dbReference type="EMBL" id="FNDG01000030">
    <property type="protein sequence ID" value="SDI94078.1"/>
    <property type="molecule type" value="Genomic_DNA"/>
</dbReference>
<keyword evidence="8" id="KW-0249">Electron transport</keyword>
<dbReference type="SUPFAM" id="SSF81342">
    <property type="entry name" value="Transmembrane di-heme cytochromes"/>
    <property type="match status" value="1"/>
</dbReference>
<dbReference type="PANTHER" id="PTHR30529">
    <property type="entry name" value="CYTOCHROME B561"/>
    <property type="match status" value="1"/>
</dbReference>
<dbReference type="Proteomes" id="UP000198606">
    <property type="component" value="Unassembled WGS sequence"/>
</dbReference>
<dbReference type="RefSeq" id="WP_420492709.1">
    <property type="nucleotide sequence ID" value="NZ_FNDG01000030.1"/>
</dbReference>
<evidence type="ECO:0000256" key="10">
    <source>
        <dbReference type="ARBA" id="ARBA00023004"/>
    </source>
</evidence>
<dbReference type="InterPro" id="IPR011577">
    <property type="entry name" value="Cyt_b561_bac/Ni-Hgenase"/>
</dbReference>
<evidence type="ECO:0000256" key="8">
    <source>
        <dbReference type="ARBA" id="ARBA00022982"/>
    </source>
</evidence>
<dbReference type="GO" id="GO:0005886">
    <property type="term" value="C:plasma membrane"/>
    <property type="evidence" value="ECO:0007669"/>
    <property type="project" value="UniProtKB-SubCell"/>
</dbReference>
<evidence type="ECO:0000313" key="15">
    <source>
        <dbReference type="EMBL" id="SDI94078.1"/>
    </source>
</evidence>
<comment type="subcellular location">
    <subcellularLocation>
        <location evidence="2">Cell membrane</location>
        <topology evidence="2">Multi-pass membrane protein</topology>
    </subcellularLocation>
</comment>
<comment type="cofactor">
    <cofactor evidence="1">
        <name>heme b</name>
        <dbReference type="ChEBI" id="CHEBI:60344"/>
    </cofactor>
</comment>
<evidence type="ECO:0000256" key="1">
    <source>
        <dbReference type="ARBA" id="ARBA00001970"/>
    </source>
</evidence>
<evidence type="ECO:0000256" key="9">
    <source>
        <dbReference type="ARBA" id="ARBA00022989"/>
    </source>
</evidence>
<accession>A0A1G8PP34</accession>
<proteinExistence type="inferred from homology"/>
<sequence length="176" mass="19373">MKTRYSSVQIGLHWLSAILVLSVLALPYGKDLFGALLGGTGGVFTLHKSLGLTILLLTVVRLLVRARQGAPQLLPADAVWQQRAARAGHALLYLLMILMPLSGLLFGKRPVELFWLVEIGPLPLSDALRDAAKQFHLIAQYLLFAMILGHAGMALWHHYRLRDGVLPAMLPAARDR</sequence>
<organism evidence="15 16">
    <name type="scientific">Phytopseudomonas flavescens</name>
    <dbReference type="NCBI Taxonomy" id="29435"/>
    <lineage>
        <taxon>Bacteria</taxon>
        <taxon>Pseudomonadati</taxon>
        <taxon>Pseudomonadota</taxon>
        <taxon>Gammaproteobacteria</taxon>
        <taxon>Pseudomonadales</taxon>
        <taxon>Pseudomonadaceae</taxon>
        <taxon>Phytopseudomonas</taxon>
    </lineage>
</organism>
<dbReference type="AlphaFoldDB" id="A0A1G8PP34"/>
<evidence type="ECO:0000256" key="12">
    <source>
        <dbReference type="ARBA" id="ARBA00037975"/>
    </source>
</evidence>
<feature type="transmembrane region" description="Helical" evidence="13">
    <location>
        <begin position="41"/>
        <end position="64"/>
    </location>
</feature>
<keyword evidence="6 13" id="KW-0812">Transmembrane</keyword>
<keyword evidence="7" id="KW-0479">Metal-binding</keyword>
<dbReference type="GO" id="GO:0022904">
    <property type="term" value="P:respiratory electron transport chain"/>
    <property type="evidence" value="ECO:0007669"/>
    <property type="project" value="InterPro"/>
</dbReference>
<keyword evidence="9 13" id="KW-1133">Transmembrane helix</keyword>
<keyword evidence="3" id="KW-0813">Transport</keyword>
<dbReference type="GO" id="GO:0046872">
    <property type="term" value="F:metal ion binding"/>
    <property type="evidence" value="ECO:0007669"/>
    <property type="project" value="UniProtKB-KW"/>
</dbReference>
<evidence type="ECO:0000256" key="7">
    <source>
        <dbReference type="ARBA" id="ARBA00022723"/>
    </source>
</evidence>
<dbReference type="GO" id="GO:0020037">
    <property type="term" value="F:heme binding"/>
    <property type="evidence" value="ECO:0007669"/>
    <property type="project" value="TreeGrafter"/>
</dbReference>
<comment type="similarity">
    <text evidence="12">Belongs to the cytochrome b561 family.</text>
</comment>
<evidence type="ECO:0000256" key="13">
    <source>
        <dbReference type="SAM" id="Phobius"/>
    </source>
</evidence>
<keyword evidence="4" id="KW-1003">Cell membrane</keyword>
<keyword evidence="11 13" id="KW-0472">Membrane</keyword>
<evidence type="ECO:0000256" key="3">
    <source>
        <dbReference type="ARBA" id="ARBA00022448"/>
    </source>
</evidence>
<reference evidence="15 16" key="1">
    <citation type="submission" date="2016-10" db="EMBL/GenBank/DDBJ databases">
        <authorList>
            <person name="de Groot N.N."/>
        </authorList>
    </citation>
    <scope>NUCLEOTIDE SEQUENCE [LARGE SCALE GENOMIC DNA]</scope>
    <source>
        <strain evidence="15 16">LMG 18387</strain>
    </source>
</reference>
<keyword evidence="5" id="KW-0349">Heme</keyword>
<name>A0A1G8PP34_9GAMM</name>
<feature type="transmembrane region" description="Helical" evidence="13">
    <location>
        <begin position="138"/>
        <end position="156"/>
    </location>
</feature>
<dbReference type="InterPro" id="IPR052168">
    <property type="entry name" value="Cytochrome_b561_oxidase"/>
</dbReference>
<dbReference type="Pfam" id="PF01292">
    <property type="entry name" value="Ni_hydr_CYTB"/>
    <property type="match status" value="1"/>
</dbReference>